<evidence type="ECO:0000313" key="3">
    <source>
        <dbReference type="Proteomes" id="UP001341840"/>
    </source>
</evidence>
<accession>A0ABU6V791</accession>
<protein>
    <submittedName>
        <fullName evidence="2">Uncharacterized protein</fullName>
    </submittedName>
</protein>
<organism evidence="2 3">
    <name type="scientific">Stylosanthes scabra</name>
    <dbReference type="NCBI Taxonomy" id="79078"/>
    <lineage>
        <taxon>Eukaryota</taxon>
        <taxon>Viridiplantae</taxon>
        <taxon>Streptophyta</taxon>
        <taxon>Embryophyta</taxon>
        <taxon>Tracheophyta</taxon>
        <taxon>Spermatophyta</taxon>
        <taxon>Magnoliopsida</taxon>
        <taxon>eudicotyledons</taxon>
        <taxon>Gunneridae</taxon>
        <taxon>Pentapetalae</taxon>
        <taxon>rosids</taxon>
        <taxon>fabids</taxon>
        <taxon>Fabales</taxon>
        <taxon>Fabaceae</taxon>
        <taxon>Papilionoideae</taxon>
        <taxon>50 kb inversion clade</taxon>
        <taxon>dalbergioids sensu lato</taxon>
        <taxon>Dalbergieae</taxon>
        <taxon>Pterocarpus clade</taxon>
        <taxon>Stylosanthes</taxon>
    </lineage>
</organism>
<dbReference type="EMBL" id="JASCZI010151109">
    <property type="protein sequence ID" value="MED6169537.1"/>
    <property type="molecule type" value="Genomic_DNA"/>
</dbReference>
<dbReference type="Proteomes" id="UP001341840">
    <property type="component" value="Unassembled WGS sequence"/>
</dbReference>
<evidence type="ECO:0000256" key="1">
    <source>
        <dbReference type="SAM" id="MobiDB-lite"/>
    </source>
</evidence>
<proteinExistence type="predicted"/>
<evidence type="ECO:0000313" key="2">
    <source>
        <dbReference type="EMBL" id="MED6169537.1"/>
    </source>
</evidence>
<keyword evidence="3" id="KW-1185">Reference proteome</keyword>
<reference evidence="2 3" key="1">
    <citation type="journal article" date="2023" name="Plants (Basel)">
        <title>Bridging the Gap: Combining Genomics and Transcriptomics Approaches to Understand Stylosanthes scabra, an Orphan Legume from the Brazilian Caatinga.</title>
        <authorList>
            <person name="Ferreira-Neto J.R.C."/>
            <person name="da Silva M.D."/>
            <person name="Binneck E."/>
            <person name="de Melo N.F."/>
            <person name="da Silva R.H."/>
            <person name="de Melo A.L.T.M."/>
            <person name="Pandolfi V."/>
            <person name="Bustamante F.O."/>
            <person name="Brasileiro-Vidal A.C."/>
            <person name="Benko-Iseppon A.M."/>
        </authorList>
    </citation>
    <scope>NUCLEOTIDE SEQUENCE [LARGE SCALE GENOMIC DNA]</scope>
    <source>
        <tissue evidence="2">Leaves</tissue>
    </source>
</reference>
<gene>
    <name evidence="2" type="ORF">PIB30_022164</name>
</gene>
<name>A0ABU6V791_9FABA</name>
<feature type="region of interest" description="Disordered" evidence="1">
    <location>
        <begin position="1"/>
        <end position="23"/>
    </location>
</feature>
<comment type="caution">
    <text evidence="2">The sequence shown here is derived from an EMBL/GenBank/DDBJ whole genome shotgun (WGS) entry which is preliminary data.</text>
</comment>
<sequence>MDTRVLSGDGYPFNKRGGGGGRSTRPVANVVGCCFVPPSLHSSKITSDLISLNSHSLTSHTQSLTQTPLKLKTKKLPPPPTTVLRRNREDLTLTCRSTAATTSSIRAASSKQQRPHCGPPVAPSTCFTHFLVIDQPPLHSPDPATLNTPDAV</sequence>